<dbReference type="Pfam" id="PF23981">
    <property type="entry name" value="DUF7305"/>
    <property type="match status" value="1"/>
</dbReference>
<dbReference type="Proteomes" id="UP000229307">
    <property type="component" value="Unassembled WGS sequence"/>
</dbReference>
<protein>
    <recommendedName>
        <fullName evidence="2">DUF7305 domain-containing protein</fullName>
    </recommendedName>
</protein>
<name>A0A2M7S733_9BACT</name>
<keyword evidence="1" id="KW-0812">Transmembrane</keyword>
<evidence type="ECO:0000256" key="1">
    <source>
        <dbReference type="SAM" id="Phobius"/>
    </source>
</evidence>
<dbReference type="EMBL" id="PFMR01000273">
    <property type="protein sequence ID" value="PIZ15269.1"/>
    <property type="molecule type" value="Genomic_DNA"/>
</dbReference>
<keyword evidence="1" id="KW-1133">Transmembrane helix</keyword>
<evidence type="ECO:0000313" key="4">
    <source>
        <dbReference type="Proteomes" id="UP000229307"/>
    </source>
</evidence>
<proteinExistence type="predicted"/>
<organism evidence="3 4">
    <name type="scientific">Candidatus Desantisbacteria bacterium CG_4_10_14_0_8_um_filter_48_22</name>
    <dbReference type="NCBI Taxonomy" id="1974543"/>
    <lineage>
        <taxon>Bacteria</taxon>
        <taxon>Candidatus Desantisiibacteriota</taxon>
    </lineage>
</organism>
<keyword evidence="1" id="KW-0472">Membrane</keyword>
<dbReference type="AlphaFoldDB" id="A0A2M7S733"/>
<comment type="caution">
    <text evidence="3">The sequence shown here is derived from an EMBL/GenBank/DDBJ whole genome shotgun (WGS) entry which is preliminary data.</text>
</comment>
<sequence>MKLGEKGVALITGLIIIVLIAMISTALILTTTTQYRLGKRSRLDKVATNLAEAGVDYGIWRLNCTSGLSPVTFSETLGDGHFVVNITTPPTSIEGRVIDATGYTRNNEYRRRIVVRVEMAVAIDPYNFAAFGNNKNELGIGLTGNALVDSYKGDTIFYKLGHGDIGSNGDITLGGSADVNGTALLVTGNTIVGTVEDGVKYQDTYAALPDIPDFDDSITGAVTGDTTLDTGIYYFSYIDLSADYINLNGPVEIYVRDYINVTGNAQININNDNPYKDAARCAIYIKGGGNAVYVDGAGNCKIVASIYAPNGNVNVKGTLDLYGNVIANILTMTGNATIYFDENLKEKQKPIWWAAGATYCRVITSWQRF</sequence>
<feature type="domain" description="DUF7305" evidence="2">
    <location>
        <begin position="245"/>
        <end position="346"/>
    </location>
</feature>
<gene>
    <name evidence="3" type="ORF">COY52_10140</name>
</gene>
<dbReference type="InterPro" id="IPR055729">
    <property type="entry name" value="DUF7305"/>
</dbReference>
<feature type="transmembrane region" description="Helical" evidence="1">
    <location>
        <begin position="7"/>
        <end position="29"/>
    </location>
</feature>
<evidence type="ECO:0000313" key="3">
    <source>
        <dbReference type="EMBL" id="PIZ15269.1"/>
    </source>
</evidence>
<accession>A0A2M7S733</accession>
<reference evidence="4" key="1">
    <citation type="submission" date="2017-09" db="EMBL/GenBank/DDBJ databases">
        <title>Depth-based differentiation of microbial function through sediment-hosted aquifers and enrichment of novel symbionts in the deep terrestrial subsurface.</title>
        <authorList>
            <person name="Probst A.J."/>
            <person name="Ladd B."/>
            <person name="Jarett J.K."/>
            <person name="Geller-Mcgrath D.E."/>
            <person name="Sieber C.M.K."/>
            <person name="Emerson J.B."/>
            <person name="Anantharaman K."/>
            <person name="Thomas B.C."/>
            <person name="Malmstrom R."/>
            <person name="Stieglmeier M."/>
            <person name="Klingl A."/>
            <person name="Woyke T."/>
            <person name="Ryan C.M."/>
            <person name="Banfield J.F."/>
        </authorList>
    </citation>
    <scope>NUCLEOTIDE SEQUENCE [LARGE SCALE GENOMIC DNA]</scope>
</reference>
<evidence type="ECO:0000259" key="2">
    <source>
        <dbReference type="Pfam" id="PF23981"/>
    </source>
</evidence>